<evidence type="ECO:0000313" key="2">
    <source>
        <dbReference type="EMBL" id="KAG8061117.1"/>
    </source>
</evidence>
<gene>
    <name evidence="2" type="ORF">GUJ93_ZPchr0003g18663</name>
</gene>
<reference evidence="2" key="2">
    <citation type="submission" date="2021-02" db="EMBL/GenBank/DDBJ databases">
        <authorList>
            <person name="Kimball J.A."/>
            <person name="Haas M.W."/>
            <person name="Macchietto M."/>
            <person name="Kono T."/>
            <person name="Duquette J."/>
            <person name="Shao M."/>
        </authorList>
    </citation>
    <scope>NUCLEOTIDE SEQUENCE</scope>
    <source>
        <tissue evidence="2">Fresh leaf tissue</tissue>
    </source>
</reference>
<evidence type="ECO:0000313" key="3">
    <source>
        <dbReference type="Proteomes" id="UP000729402"/>
    </source>
</evidence>
<accession>A0A8J5SDR2</accession>
<feature type="compositionally biased region" description="Basic and acidic residues" evidence="1">
    <location>
        <begin position="122"/>
        <end position="135"/>
    </location>
</feature>
<feature type="region of interest" description="Disordered" evidence="1">
    <location>
        <begin position="121"/>
        <end position="141"/>
    </location>
</feature>
<dbReference type="AlphaFoldDB" id="A0A8J5SDR2"/>
<organism evidence="2 3">
    <name type="scientific">Zizania palustris</name>
    <name type="common">Northern wild rice</name>
    <dbReference type="NCBI Taxonomy" id="103762"/>
    <lineage>
        <taxon>Eukaryota</taxon>
        <taxon>Viridiplantae</taxon>
        <taxon>Streptophyta</taxon>
        <taxon>Embryophyta</taxon>
        <taxon>Tracheophyta</taxon>
        <taxon>Spermatophyta</taxon>
        <taxon>Magnoliopsida</taxon>
        <taxon>Liliopsida</taxon>
        <taxon>Poales</taxon>
        <taxon>Poaceae</taxon>
        <taxon>BOP clade</taxon>
        <taxon>Oryzoideae</taxon>
        <taxon>Oryzeae</taxon>
        <taxon>Zizaniinae</taxon>
        <taxon>Zizania</taxon>
    </lineage>
</organism>
<dbReference type="EMBL" id="JAAALK010000286">
    <property type="protein sequence ID" value="KAG8061117.1"/>
    <property type="molecule type" value="Genomic_DNA"/>
</dbReference>
<evidence type="ECO:0000256" key="1">
    <source>
        <dbReference type="SAM" id="MobiDB-lite"/>
    </source>
</evidence>
<comment type="caution">
    <text evidence="2">The sequence shown here is derived from an EMBL/GenBank/DDBJ whole genome shotgun (WGS) entry which is preliminary data.</text>
</comment>
<name>A0A8J5SDR2_ZIZPA</name>
<feature type="region of interest" description="Disordered" evidence="1">
    <location>
        <begin position="1"/>
        <end position="60"/>
    </location>
</feature>
<reference evidence="2" key="1">
    <citation type="journal article" date="2021" name="bioRxiv">
        <title>Whole Genome Assembly and Annotation of Northern Wild Rice, Zizania palustris L., Supports a Whole Genome Duplication in the Zizania Genus.</title>
        <authorList>
            <person name="Haas M."/>
            <person name="Kono T."/>
            <person name="Macchietto M."/>
            <person name="Millas R."/>
            <person name="McGilp L."/>
            <person name="Shao M."/>
            <person name="Duquette J."/>
            <person name="Hirsch C.N."/>
            <person name="Kimball J."/>
        </authorList>
    </citation>
    <scope>NUCLEOTIDE SEQUENCE</scope>
    <source>
        <tissue evidence="2">Fresh leaf tissue</tissue>
    </source>
</reference>
<keyword evidence="3" id="KW-1185">Reference proteome</keyword>
<protein>
    <submittedName>
        <fullName evidence="2">Uncharacterized protein</fullName>
    </submittedName>
</protein>
<dbReference type="Proteomes" id="UP000729402">
    <property type="component" value="Unassembled WGS sequence"/>
</dbReference>
<proteinExistence type="predicted"/>
<sequence>MPLVPQQIAANEHKDRPATGGVAEARWQHSGGVAAARRPSEASIDGVQETEHKMRRRHGPETIACDLEEWEEQWDDRIGGRMLGGGQDERRGYELREIREVGADADGLVGERNYWLQPAGQTRRDERSDAMRRCSESGTCDADQTTEKIMVMWPSQRGAQPTGLYGF</sequence>